<protein>
    <submittedName>
        <fullName evidence="2">ABC transporter, ATP-binding protein</fullName>
    </submittedName>
</protein>
<dbReference type="PANTHER" id="PTHR24221:SF654">
    <property type="entry name" value="ATP-BINDING CASSETTE SUB-FAMILY B MEMBER 6"/>
    <property type="match status" value="1"/>
</dbReference>
<evidence type="ECO:0000259" key="1">
    <source>
        <dbReference type="Pfam" id="PF00005"/>
    </source>
</evidence>
<dbReference type="GO" id="GO:0005524">
    <property type="term" value="F:ATP binding"/>
    <property type="evidence" value="ECO:0007669"/>
    <property type="project" value="UniProtKB-KW"/>
</dbReference>
<evidence type="ECO:0000313" key="2">
    <source>
        <dbReference type="EMBL" id="EJW91255.1"/>
    </source>
</evidence>
<dbReference type="EMBL" id="AMCI01008298">
    <property type="protein sequence ID" value="EJW91255.1"/>
    <property type="molecule type" value="Genomic_DNA"/>
</dbReference>
<dbReference type="InterPro" id="IPR027417">
    <property type="entry name" value="P-loop_NTPase"/>
</dbReference>
<dbReference type="GO" id="GO:0016887">
    <property type="term" value="F:ATP hydrolysis activity"/>
    <property type="evidence" value="ECO:0007669"/>
    <property type="project" value="InterPro"/>
</dbReference>
<dbReference type="Pfam" id="PF00005">
    <property type="entry name" value="ABC_tran"/>
    <property type="match status" value="1"/>
</dbReference>
<keyword evidence="2" id="KW-0067">ATP-binding</keyword>
<organism evidence="2">
    <name type="scientific">gut metagenome</name>
    <dbReference type="NCBI Taxonomy" id="749906"/>
    <lineage>
        <taxon>unclassified sequences</taxon>
        <taxon>metagenomes</taxon>
        <taxon>organismal metagenomes</taxon>
    </lineage>
</organism>
<feature type="domain" description="ABC transporter" evidence="1">
    <location>
        <begin position="12"/>
        <end position="146"/>
    </location>
</feature>
<sequence length="147" mass="16078">SFEYPDDHNRVLHDVSLDIRAGERLALVGPSGGGKTTLCNLIPRFYDVTGGHIYIDGQDIQQVTLKSLRQQIGVVQQDVYLFSGTVAENIAYGRPGASREEILEAARLAGADRFILALKDGFDTYVGERGVKLSGGQKQRIAIARVF</sequence>
<dbReference type="AlphaFoldDB" id="J9BUK7"/>
<dbReference type="PANTHER" id="PTHR24221">
    <property type="entry name" value="ATP-BINDING CASSETTE SUB-FAMILY B"/>
    <property type="match status" value="1"/>
</dbReference>
<feature type="non-terminal residue" evidence="2">
    <location>
        <position position="147"/>
    </location>
</feature>
<dbReference type="SUPFAM" id="SSF52540">
    <property type="entry name" value="P-loop containing nucleoside triphosphate hydrolases"/>
    <property type="match status" value="1"/>
</dbReference>
<dbReference type="InterPro" id="IPR039421">
    <property type="entry name" value="Type_1_exporter"/>
</dbReference>
<dbReference type="GO" id="GO:0034040">
    <property type="term" value="F:ATPase-coupled lipid transmembrane transporter activity"/>
    <property type="evidence" value="ECO:0007669"/>
    <property type="project" value="TreeGrafter"/>
</dbReference>
<dbReference type="Gene3D" id="3.40.50.300">
    <property type="entry name" value="P-loop containing nucleotide triphosphate hydrolases"/>
    <property type="match status" value="1"/>
</dbReference>
<proteinExistence type="predicted"/>
<feature type="non-terminal residue" evidence="2">
    <location>
        <position position="1"/>
    </location>
</feature>
<dbReference type="InterPro" id="IPR003439">
    <property type="entry name" value="ABC_transporter-like_ATP-bd"/>
</dbReference>
<name>J9BUK7_9ZZZZ</name>
<keyword evidence="2" id="KW-0547">Nucleotide-binding</keyword>
<accession>J9BUK7</accession>
<comment type="caution">
    <text evidence="2">The sequence shown here is derived from an EMBL/GenBank/DDBJ whole genome shotgun (WGS) entry which is preliminary data.</text>
</comment>
<reference evidence="2" key="1">
    <citation type="journal article" date="2012" name="PLoS ONE">
        <title>Gene sets for utilization of primary and secondary nutrition supplies in the distal gut of endangered iberian lynx.</title>
        <authorList>
            <person name="Alcaide M."/>
            <person name="Messina E."/>
            <person name="Richter M."/>
            <person name="Bargiela R."/>
            <person name="Peplies J."/>
            <person name="Huws S.A."/>
            <person name="Newbold C.J."/>
            <person name="Golyshin P.N."/>
            <person name="Simon M.A."/>
            <person name="Lopez G."/>
            <person name="Yakimov M.M."/>
            <person name="Ferrer M."/>
        </authorList>
    </citation>
    <scope>NUCLEOTIDE SEQUENCE</scope>
</reference>
<gene>
    <name evidence="2" type="ORF">EVA_20638</name>
</gene>